<evidence type="ECO:0000313" key="5">
    <source>
        <dbReference type="EMBL" id="SMC25996.1"/>
    </source>
</evidence>
<keyword evidence="1" id="KW-0540">Nuclease</keyword>
<evidence type="ECO:0000256" key="2">
    <source>
        <dbReference type="ARBA" id="ARBA00022759"/>
    </source>
</evidence>
<dbReference type="PANTHER" id="PTHR12302">
    <property type="entry name" value="EBNA2 BINDING PROTEIN P100"/>
    <property type="match status" value="1"/>
</dbReference>
<accession>A0A1W1XQ23</accession>
<evidence type="ECO:0000256" key="1">
    <source>
        <dbReference type="ARBA" id="ARBA00022722"/>
    </source>
</evidence>
<evidence type="ECO:0000259" key="4">
    <source>
        <dbReference type="PROSITE" id="PS50830"/>
    </source>
</evidence>
<dbReference type="GO" id="GO:0005737">
    <property type="term" value="C:cytoplasm"/>
    <property type="evidence" value="ECO:0007669"/>
    <property type="project" value="TreeGrafter"/>
</dbReference>
<dbReference type="Proteomes" id="UP000192783">
    <property type="component" value="Unassembled WGS sequence"/>
</dbReference>
<dbReference type="InterPro" id="IPR002071">
    <property type="entry name" value="Thermonucl_AS"/>
</dbReference>
<dbReference type="PANTHER" id="PTHR12302:SF3">
    <property type="entry name" value="SERINE_THREONINE-PROTEIN KINASE 31"/>
    <property type="match status" value="1"/>
</dbReference>
<dbReference type="GO" id="GO:0004519">
    <property type="term" value="F:endonuclease activity"/>
    <property type="evidence" value="ECO:0007669"/>
    <property type="project" value="UniProtKB-KW"/>
</dbReference>
<keyword evidence="3" id="KW-0378">Hydrolase</keyword>
<dbReference type="GO" id="GO:0003676">
    <property type="term" value="F:nucleic acid binding"/>
    <property type="evidence" value="ECO:0007669"/>
    <property type="project" value="InterPro"/>
</dbReference>
<dbReference type="SUPFAM" id="SSF50199">
    <property type="entry name" value="Staphylococcal nuclease"/>
    <property type="match status" value="1"/>
</dbReference>
<dbReference type="SMART" id="SM00318">
    <property type="entry name" value="SNc"/>
    <property type="match status" value="1"/>
</dbReference>
<name>A0A1W1XQ23_9BACT</name>
<dbReference type="GO" id="GO:0016787">
    <property type="term" value="F:hydrolase activity"/>
    <property type="evidence" value="ECO:0007669"/>
    <property type="project" value="UniProtKB-KW"/>
</dbReference>
<dbReference type="InterPro" id="IPR035437">
    <property type="entry name" value="SNase_OB-fold_sf"/>
</dbReference>
<dbReference type="RefSeq" id="WP_084058269.1">
    <property type="nucleotide sequence ID" value="NZ_FWXF01000015.1"/>
</dbReference>
<gene>
    <name evidence="5" type="ORF">SAMN02746041_02491</name>
</gene>
<organism evidence="5 6">
    <name type="scientific">Desulfacinum hydrothermale DSM 13146</name>
    <dbReference type="NCBI Taxonomy" id="1121390"/>
    <lineage>
        <taxon>Bacteria</taxon>
        <taxon>Pseudomonadati</taxon>
        <taxon>Thermodesulfobacteriota</taxon>
        <taxon>Syntrophobacteria</taxon>
        <taxon>Syntrophobacterales</taxon>
        <taxon>Syntrophobacteraceae</taxon>
        <taxon>Desulfacinum</taxon>
    </lineage>
</organism>
<dbReference type="OrthoDB" id="9805504at2"/>
<dbReference type="PROSITE" id="PS01123">
    <property type="entry name" value="TNASE_1"/>
    <property type="match status" value="1"/>
</dbReference>
<keyword evidence="6" id="KW-1185">Reference proteome</keyword>
<dbReference type="Pfam" id="PF00565">
    <property type="entry name" value="SNase"/>
    <property type="match status" value="1"/>
</dbReference>
<dbReference type="EMBL" id="FWXF01000015">
    <property type="protein sequence ID" value="SMC25996.1"/>
    <property type="molecule type" value="Genomic_DNA"/>
</dbReference>
<dbReference type="PROSITE" id="PS50830">
    <property type="entry name" value="TNASE_3"/>
    <property type="match status" value="1"/>
</dbReference>
<proteinExistence type="predicted"/>
<feature type="domain" description="TNase-like" evidence="4">
    <location>
        <begin position="26"/>
        <end position="150"/>
    </location>
</feature>
<evidence type="ECO:0000256" key="3">
    <source>
        <dbReference type="ARBA" id="ARBA00022801"/>
    </source>
</evidence>
<dbReference type="InterPro" id="IPR016071">
    <property type="entry name" value="Staphylococal_nuclease_OB-fold"/>
</dbReference>
<keyword evidence="2 5" id="KW-0255">Endonuclease</keyword>
<protein>
    <submittedName>
        <fullName evidence="5">Endonuclease YncB, thermonuclease family</fullName>
    </submittedName>
</protein>
<reference evidence="5 6" key="1">
    <citation type="submission" date="2017-04" db="EMBL/GenBank/DDBJ databases">
        <authorList>
            <person name="Afonso C.L."/>
            <person name="Miller P.J."/>
            <person name="Scott M.A."/>
            <person name="Spackman E."/>
            <person name="Goraichik I."/>
            <person name="Dimitrov K.M."/>
            <person name="Suarez D.L."/>
            <person name="Swayne D.E."/>
        </authorList>
    </citation>
    <scope>NUCLEOTIDE SEQUENCE [LARGE SCALE GENOMIC DNA]</scope>
    <source>
        <strain evidence="5 6">DSM 13146</strain>
    </source>
</reference>
<evidence type="ECO:0000313" key="6">
    <source>
        <dbReference type="Proteomes" id="UP000192783"/>
    </source>
</evidence>
<dbReference type="Gene3D" id="2.40.50.90">
    <property type="match status" value="1"/>
</dbReference>
<dbReference type="AlphaFoldDB" id="A0A1W1XQ23"/>
<sequence length="225" mass="25208">MKSRFFLIFFLGLLGIHGLMGAGSARAWEGPVVKVHDGDTLTVLRGSAAVRIRLYGVDCPEKSQEFGPEATAFVRGLVQGRLVSVFPVTRDRYGRTVAVVQVGGVLLNEEVVAAGYGWVYRRYCREAERCRRWLHLEEGARERAQGLWAAVDPVPPWEFRHGRRLASASVPSAGGPCRCHVDMDCKDFMSWQEAQACFEECLRRTGRDVHRLDRDGDGRVCEGLR</sequence>
<dbReference type="STRING" id="1121390.SAMN02746041_02491"/>